<dbReference type="AlphaFoldDB" id="A0A518B272"/>
<dbReference type="RefSeq" id="WP_145257729.1">
    <property type="nucleotide sequence ID" value="NZ_CP036279.1"/>
</dbReference>
<reference evidence="1 2" key="1">
    <citation type="submission" date="2019-02" db="EMBL/GenBank/DDBJ databases">
        <title>Deep-cultivation of Planctomycetes and their phenomic and genomic characterization uncovers novel biology.</title>
        <authorList>
            <person name="Wiegand S."/>
            <person name="Jogler M."/>
            <person name="Boedeker C."/>
            <person name="Pinto D."/>
            <person name="Vollmers J."/>
            <person name="Rivas-Marin E."/>
            <person name="Kohn T."/>
            <person name="Peeters S.H."/>
            <person name="Heuer A."/>
            <person name="Rast P."/>
            <person name="Oberbeckmann S."/>
            <person name="Bunk B."/>
            <person name="Jeske O."/>
            <person name="Meyerdierks A."/>
            <person name="Storesund J.E."/>
            <person name="Kallscheuer N."/>
            <person name="Luecker S."/>
            <person name="Lage O.M."/>
            <person name="Pohl T."/>
            <person name="Merkel B.J."/>
            <person name="Hornburger P."/>
            <person name="Mueller R.-W."/>
            <person name="Bruemmer F."/>
            <person name="Labrenz M."/>
            <person name="Spormann A.M."/>
            <person name="Op den Camp H."/>
            <person name="Overmann J."/>
            <person name="Amann R."/>
            <person name="Jetten M.S.M."/>
            <person name="Mascher T."/>
            <person name="Medema M.H."/>
            <person name="Devos D.P."/>
            <person name="Kaster A.-K."/>
            <person name="Ovreas L."/>
            <person name="Rohde M."/>
            <person name="Galperin M.Y."/>
            <person name="Jogler C."/>
        </authorList>
    </citation>
    <scope>NUCLEOTIDE SEQUENCE [LARGE SCALE GENOMIC DNA]</scope>
    <source>
        <strain evidence="1 2">Pan216</strain>
    </source>
</reference>
<accession>A0A518B272</accession>
<dbReference type="Proteomes" id="UP000317093">
    <property type="component" value="Chromosome"/>
</dbReference>
<sequence>MKSSTTRMGMAGALLAAVVVLVVAEGSRSAPEPALSRFADVLRVGDSVEIKDADSSYLIVQAADNIAVGYTVKKIGVDFIYFESFDGTSSLVIPVYSIKAIAKQLTL</sequence>
<dbReference type="KEGG" id="knv:Pan216_19450"/>
<dbReference type="EMBL" id="CP036279">
    <property type="protein sequence ID" value="QDU61091.1"/>
    <property type="molecule type" value="Genomic_DNA"/>
</dbReference>
<gene>
    <name evidence="1" type="ORF">Pan216_19450</name>
</gene>
<evidence type="ECO:0000313" key="1">
    <source>
        <dbReference type="EMBL" id="QDU61091.1"/>
    </source>
</evidence>
<protein>
    <submittedName>
        <fullName evidence="1">Uncharacterized protein</fullName>
    </submittedName>
</protein>
<proteinExistence type="predicted"/>
<keyword evidence="2" id="KW-1185">Reference proteome</keyword>
<evidence type="ECO:0000313" key="2">
    <source>
        <dbReference type="Proteomes" id="UP000317093"/>
    </source>
</evidence>
<organism evidence="1 2">
    <name type="scientific">Kolteria novifilia</name>
    <dbReference type="NCBI Taxonomy" id="2527975"/>
    <lineage>
        <taxon>Bacteria</taxon>
        <taxon>Pseudomonadati</taxon>
        <taxon>Planctomycetota</taxon>
        <taxon>Planctomycetia</taxon>
        <taxon>Kolteriales</taxon>
        <taxon>Kolteriaceae</taxon>
        <taxon>Kolteria</taxon>
    </lineage>
</organism>
<name>A0A518B272_9BACT</name>